<accession>A0A0E9XX59</accession>
<proteinExistence type="predicted"/>
<name>A0A0E9XX59_ANGAN</name>
<reference evidence="1" key="1">
    <citation type="submission" date="2014-11" db="EMBL/GenBank/DDBJ databases">
        <authorList>
            <person name="Amaro Gonzalez C."/>
        </authorList>
    </citation>
    <scope>NUCLEOTIDE SEQUENCE</scope>
</reference>
<dbReference type="AlphaFoldDB" id="A0A0E9XX59"/>
<sequence>MQCSFHAANGFSRTQPANRVNAHQVSSQQCSFSAVNQVTWQEMFTLYHNRSEQNIPVSLYQKLNIHRP</sequence>
<evidence type="ECO:0000313" key="1">
    <source>
        <dbReference type="EMBL" id="JAI06441.1"/>
    </source>
</evidence>
<reference evidence="1" key="2">
    <citation type="journal article" date="2015" name="Fish Shellfish Immunol.">
        <title>Early steps in the European eel (Anguilla anguilla)-Vibrio vulnificus interaction in the gills: Role of the RtxA13 toxin.</title>
        <authorList>
            <person name="Callol A."/>
            <person name="Pajuelo D."/>
            <person name="Ebbesson L."/>
            <person name="Teles M."/>
            <person name="MacKenzie S."/>
            <person name="Amaro C."/>
        </authorList>
    </citation>
    <scope>NUCLEOTIDE SEQUENCE</scope>
</reference>
<protein>
    <submittedName>
        <fullName evidence="1">Uncharacterized protein</fullName>
    </submittedName>
</protein>
<dbReference type="EMBL" id="GBXM01002137">
    <property type="protein sequence ID" value="JAI06441.1"/>
    <property type="molecule type" value="Transcribed_RNA"/>
</dbReference>
<organism evidence="1">
    <name type="scientific">Anguilla anguilla</name>
    <name type="common">European freshwater eel</name>
    <name type="synonym">Muraena anguilla</name>
    <dbReference type="NCBI Taxonomy" id="7936"/>
    <lineage>
        <taxon>Eukaryota</taxon>
        <taxon>Metazoa</taxon>
        <taxon>Chordata</taxon>
        <taxon>Craniata</taxon>
        <taxon>Vertebrata</taxon>
        <taxon>Euteleostomi</taxon>
        <taxon>Actinopterygii</taxon>
        <taxon>Neopterygii</taxon>
        <taxon>Teleostei</taxon>
        <taxon>Anguilliformes</taxon>
        <taxon>Anguillidae</taxon>
        <taxon>Anguilla</taxon>
    </lineage>
</organism>